<dbReference type="PANTHER" id="PTHR28263:SF1">
    <property type="entry name" value="GOLGI TO ER TRAFFIC PROTEIN 2"/>
    <property type="match status" value="1"/>
</dbReference>
<evidence type="ECO:0000256" key="5">
    <source>
        <dbReference type="SAM" id="Phobius"/>
    </source>
</evidence>
<accession>A0A1D2JBY2</accession>
<dbReference type="InterPro" id="IPR028143">
    <property type="entry name" value="Get2/sif1"/>
</dbReference>
<feature type="transmembrane region" description="Helical" evidence="5">
    <location>
        <begin position="176"/>
        <end position="199"/>
    </location>
</feature>
<evidence type="ECO:0000256" key="3">
    <source>
        <dbReference type="ARBA" id="ARBA00023136"/>
    </source>
</evidence>
<evidence type="ECO:0008006" key="8">
    <source>
        <dbReference type="Google" id="ProtNLM"/>
    </source>
</evidence>
<proteinExistence type="predicted"/>
<dbReference type="AlphaFoldDB" id="A0A1D2JBY2"/>
<protein>
    <recommendedName>
        <fullName evidence="8">GET complex, subunit GET2</fullName>
    </recommendedName>
</protein>
<evidence type="ECO:0000256" key="4">
    <source>
        <dbReference type="SAM" id="MobiDB-lite"/>
    </source>
</evidence>
<keyword evidence="3 5" id="KW-0472">Membrane</keyword>
<feature type="region of interest" description="Disordered" evidence="4">
    <location>
        <begin position="1"/>
        <end position="88"/>
    </location>
</feature>
<dbReference type="GO" id="GO:0006890">
    <property type="term" value="P:retrograde vesicle-mediated transport, Golgi to endoplasmic reticulum"/>
    <property type="evidence" value="ECO:0007669"/>
    <property type="project" value="TreeGrafter"/>
</dbReference>
<sequence length="284" mass="30217">MSAADESPAQQAARLRRERREAKIKAGGSARLDKITSLSGRTPASMREDPLASVSDSTSVPEHRPQPPRKSVSSIPPTTTVEDHTPENLKAQEEYVRALLRSPQPLDQNTPEQNTTALLGSLLGGGPTGDDSFAGAEGGVAFNPADIASALGVPPLLANFFLGGNSQPAPPAEQRVVWIFKVVHVLFSLGIGIYMLSLFQYSVSTYGHNPPPPATAQNPFTLFITGEVALSGMRVLMRAREGQLLNARTWIQLLGDLVRDGRIAVFALGAGMWLLGSEGSGLKS</sequence>
<keyword evidence="2 5" id="KW-1133">Transmembrane helix</keyword>
<evidence type="ECO:0000256" key="2">
    <source>
        <dbReference type="ARBA" id="ARBA00022989"/>
    </source>
</evidence>
<evidence type="ECO:0000313" key="6">
    <source>
        <dbReference type="EMBL" id="ODH26076.1"/>
    </source>
</evidence>
<dbReference type="VEuPathDB" id="FungiDB:PABG_03136"/>
<gene>
    <name evidence="6" type="ORF">ACO22_04829</name>
</gene>
<feature type="compositionally biased region" description="Polar residues" evidence="4">
    <location>
        <begin position="71"/>
        <end position="80"/>
    </location>
</feature>
<dbReference type="Pfam" id="PF08690">
    <property type="entry name" value="GET2"/>
    <property type="match status" value="1"/>
</dbReference>
<dbReference type="Proteomes" id="UP000242814">
    <property type="component" value="Unassembled WGS sequence"/>
</dbReference>
<name>A0A1D2JBY2_PARBR</name>
<feature type="transmembrane region" description="Helical" evidence="5">
    <location>
        <begin position="219"/>
        <end position="237"/>
    </location>
</feature>
<comment type="caution">
    <text evidence="6">The sequence shown here is derived from an EMBL/GenBank/DDBJ whole genome shotgun (WGS) entry which is preliminary data.</text>
</comment>
<reference evidence="6 7" key="1">
    <citation type="submission" date="2016-06" db="EMBL/GenBank/DDBJ databases">
        <authorList>
            <person name="Kjaerup R.B."/>
            <person name="Dalgaard T.S."/>
            <person name="Juul-Madsen H.R."/>
        </authorList>
    </citation>
    <scope>NUCLEOTIDE SEQUENCE [LARGE SCALE GENOMIC DNA]</scope>
    <source>
        <strain evidence="6 7">Pb300</strain>
    </source>
</reference>
<dbReference type="VEuPathDB" id="FungiDB:PADG_01675"/>
<evidence type="ECO:0000256" key="1">
    <source>
        <dbReference type="ARBA" id="ARBA00022692"/>
    </source>
</evidence>
<keyword evidence="1 5" id="KW-0812">Transmembrane</keyword>
<evidence type="ECO:0000313" key="7">
    <source>
        <dbReference type="Proteomes" id="UP000242814"/>
    </source>
</evidence>
<organism evidence="6 7">
    <name type="scientific">Paracoccidioides brasiliensis</name>
    <dbReference type="NCBI Taxonomy" id="121759"/>
    <lineage>
        <taxon>Eukaryota</taxon>
        <taxon>Fungi</taxon>
        <taxon>Dikarya</taxon>
        <taxon>Ascomycota</taxon>
        <taxon>Pezizomycotina</taxon>
        <taxon>Eurotiomycetes</taxon>
        <taxon>Eurotiomycetidae</taxon>
        <taxon>Onygenales</taxon>
        <taxon>Ajellomycetaceae</taxon>
        <taxon>Paracoccidioides</taxon>
    </lineage>
</organism>
<dbReference type="PANTHER" id="PTHR28263">
    <property type="entry name" value="GOLGI TO ER TRAFFIC PROTEIN 2"/>
    <property type="match status" value="1"/>
</dbReference>
<dbReference type="EMBL" id="LZYO01000202">
    <property type="protein sequence ID" value="ODH26076.1"/>
    <property type="molecule type" value="Genomic_DNA"/>
</dbReference>